<proteinExistence type="predicted"/>
<evidence type="ECO:0000313" key="2">
    <source>
        <dbReference type="Proteomes" id="UP000054477"/>
    </source>
</evidence>
<evidence type="ECO:0000313" key="1">
    <source>
        <dbReference type="EMBL" id="KIK00552.1"/>
    </source>
</evidence>
<dbReference type="HOGENOM" id="CLU_046231_1_0_1"/>
<dbReference type="OrthoDB" id="16851at2759"/>
<dbReference type="AlphaFoldDB" id="A0A0C9XS56"/>
<reference evidence="1 2" key="1">
    <citation type="submission" date="2014-04" db="EMBL/GenBank/DDBJ databases">
        <authorList>
            <consortium name="DOE Joint Genome Institute"/>
            <person name="Kuo A."/>
            <person name="Kohler A."/>
            <person name="Nagy L.G."/>
            <person name="Floudas D."/>
            <person name="Copeland A."/>
            <person name="Barry K.W."/>
            <person name="Cichocki N."/>
            <person name="Veneault-Fourrey C."/>
            <person name="LaButti K."/>
            <person name="Lindquist E.A."/>
            <person name="Lipzen A."/>
            <person name="Lundell T."/>
            <person name="Morin E."/>
            <person name="Murat C."/>
            <person name="Sun H."/>
            <person name="Tunlid A."/>
            <person name="Henrissat B."/>
            <person name="Grigoriev I.V."/>
            <person name="Hibbett D.S."/>
            <person name="Martin F."/>
            <person name="Nordberg H.P."/>
            <person name="Cantor M.N."/>
            <person name="Hua S.X."/>
        </authorList>
    </citation>
    <scope>NUCLEOTIDE SEQUENCE [LARGE SCALE GENOMIC DNA]</scope>
    <source>
        <strain evidence="1 2">LaAM-08-1</strain>
    </source>
</reference>
<gene>
    <name evidence="1" type="ORF">K443DRAFT_7599</name>
</gene>
<dbReference type="STRING" id="1095629.A0A0C9XS56"/>
<sequence length="324" mass="36022">MNKPRALDADNTQVAAVAKKSKVNREINVQLSDQTVTSNDERCRNQFNPITTESLQQLLDFSHLFREQCIKARFDVILKLEFYLQKAGCHEDPYIRGGEEQKISGRWYFHRPPRRSADSTRSVTTLTDYYEGGLRKGLDVTIDGLSSSITTLSPPRLHTSHPPLLLREIPPLPHGGIPLRSIPKLGPKPQVIPGPSLLVDQILLLNGAASISELVETKWAGERSAFLHTDNPGADTPSFKLYLEYSPLKKDSPGLKIYNSPRIGLDLSHPGTTGLEVNPLHSRIRFLPKRHRYFTNPSALVANGGTQTSSASSIHAFLMTSTRT</sequence>
<reference evidence="2" key="2">
    <citation type="submission" date="2015-01" db="EMBL/GenBank/DDBJ databases">
        <title>Evolutionary Origins and Diversification of the Mycorrhizal Mutualists.</title>
        <authorList>
            <consortium name="DOE Joint Genome Institute"/>
            <consortium name="Mycorrhizal Genomics Consortium"/>
            <person name="Kohler A."/>
            <person name="Kuo A."/>
            <person name="Nagy L.G."/>
            <person name="Floudas D."/>
            <person name="Copeland A."/>
            <person name="Barry K.W."/>
            <person name="Cichocki N."/>
            <person name="Veneault-Fourrey C."/>
            <person name="LaButti K."/>
            <person name="Lindquist E.A."/>
            <person name="Lipzen A."/>
            <person name="Lundell T."/>
            <person name="Morin E."/>
            <person name="Murat C."/>
            <person name="Riley R."/>
            <person name="Ohm R."/>
            <person name="Sun H."/>
            <person name="Tunlid A."/>
            <person name="Henrissat B."/>
            <person name="Grigoriev I.V."/>
            <person name="Hibbett D.S."/>
            <person name="Martin F."/>
        </authorList>
    </citation>
    <scope>NUCLEOTIDE SEQUENCE [LARGE SCALE GENOMIC DNA]</scope>
    <source>
        <strain evidence="2">LaAM-08-1</strain>
    </source>
</reference>
<organism evidence="1 2">
    <name type="scientific">Laccaria amethystina LaAM-08-1</name>
    <dbReference type="NCBI Taxonomy" id="1095629"/>
    <lineage>
        <taxon>Eukaryota</taxon>
        <taxon>Fungi</taxon>
        <taxon>Dikarya</taxon>
        <taxon>Basidiomycota</taxon>
        <taxon>Agaricomycotina</taxon>
        <taxon>Agaricomycetes</taxon>
        <taxon>Agaricomycetidae</taxon>
        <taxon>Agaricales</taxon>
        <taxon>Agaricineae</taxon>
        <taxon>Hydnangiaceae</taxon>
        <taxon>Laccaria</taxon>
    </lineage>
</organism>
<dbReference type="EMBL" id="KN838623">
    <property type="protein sequence ID" value="KIK00552.1"/>
    <property type="molecule type" value="Genomic_DNA"/>
</dbReference>
<dbReference type="Proteomes" id="UP000054477">
    <property type="component" value="Unassembled WGS sequence"/>
</dbReference>
<accession>A0A0C9XS56</accession>
<name>A0A0C9XS56_9AGAR</name>
<protein>
    <submittedName>
        <fullName evidence="1">Uncharacterized protein</fullName>
    </submittedName>
</protein>
<keyword evidence="2" id="KW-1185">Reference proteome</keyword>